<reference evidence="1 2" key="1">
    <citation type="submission" date="2020-08" db="EMBL/GenBank/DDBJ databases">
        <title>Genomic Encyclopedia of Type Strains, Phase IV (KMG-IV): sequencing the most valuable type-strain genomes for metagenomic binning, comparative biology and taxonomic classification.</title>
        <authorList>
            <person name="Goeker M."/>
        </authorList>
    </citation>
    <scope>NUCLEOTIDE SEQUENCE [LARGE SCALE GENOMIC DNA]</scope>
    <source>
        <strain evidence="1 2">DSM 7050</strain>
    </source>
</reference>
<organism evidence="1 2">
    <name type="scientific">Aminobacter niigataensis</name>
    <dbReference type="NCBI Taxonomy" id="83265"/>
    <lineage>
        <taxon>Bacteria</taxon>
        <taxon>Pseudomonadati</taxon>
        <taxon>Pseudomonadota</taxon>
        <taxon>Alphaproteobacteria</taxon>
        <taxon>Hyphomicrobiales</taxon>
        <taxon>Phyllobacteriaceae</taxon>
        <taxon>Aminobacter</taxon>
    </lineage>
</organism>
<proteinExistence type="predicted"/>
<keyword evidence="2" id="KW-1185">Reference proteome</keyword>
<dbReference type="RefSeq" id="WP_281380072.1">
    <property type="nucleotide sequence ID" value="NZ_BAAAVZ010000003.1"/>
</dbReference>
<dbReference type="Proteomes" id="UP000539538">
    <property type="component" value="Unassembled WGS sequence"/>
</dbReference>
<dbReference type="EMBL" id="JACHOT010000005">
    <property type="protein sequence ID" value="MBB4652083.1"/>
    <property type="molecule type" value="Genomic_DNA"/>
</dbReference>
<evidence type="ECO:0000313" key="1">
    <source>
        <dbReference type="EMBL" id="MBB4652083.1"/>
    </source>
</evidence>
<gene>
    <name evidence="1" type="ORF">GGQ99_003856</name>
</gene>
<comment type="caution">
    <text evidence="1">The sequence shown here is derived from an EMBL/GenBank/DDBJ whole genome shotgun (WGS) entry which is preliminary data.</text>
</comment>
<evidence type="ECO:0000313" key="2">
    <source>
        <dbReference type="Proteomes" id="UP000539538"/>
    </source>
</evidence>
<sequence>MTDMAAAPFEADTIAGLDENGIFLVFGATHECGQRNPKCAGQ</sequence>
<accession>A0ABR6L5J8</accession>
<protein>
    <submittedName>
        <fullName evidence="1">Uncharacterized protein</fullName>
    </submittedName>
</protein>
<name>A0ABR6L5J8_9HYPH</name>